<dbReference type="InterPro" id="IPR001906">
    <property type="entry name" value="Terpene_synth_N"/>
</dbReference>
<dbReference type="SUPFAM" id="SSF48239">
    <property type="entry name" value="Terpenoid cyclases/Protein prenyltransferases"/>
    <property type="match status" value="1"/>
</dbReference>
<name>A0AA38CA44_TAXCH</name>
<dbReference type="SFLD" id="SFLDG01605">
    <property type="entry name" value="Terpene_Cyclase_Like_1_N-term"/>
    <property type="match status" value="1"/>
</dbReference>
<dbReference type="Gene3D" id="1.50.10.130">
    <property type="entry name" value="Terpene synthase, N-terminal domain"/>
    <property type="match status" value="1"/>
</dbReference>
<evidence type="ECO:0000313" key="6">
    <source>
        <dbReference type="EMBL" id="KAH9292443.1"/>
    </source>
</evidence>
<keyword evidence="2" id="KW-0479">Metal-binding</keyword>
<dbReference type="InterPro" id="IPR036965">
    <property type="entry name" value="Terpene_synth_N_sf"/>
</dbReference>
<dbReference type="GO" id="GO:0000287">
    <property type="term" value="F:magnesium ion binding"/>
    <property type="evidence" value="ECO:0007669"/>
    <property type="project" value="TreeGrafter"/>
</dbReference>
<dbReference type="InterPro" id="IPR050148">
    <property type="entry name" value="Terpene_synthase-like"/>
</dbReference>
<accession>A0AA38CA44</accession>
<keyword evidence="4" id="KW-0456">Lyase</keyword>
<sequence>MQAAPSSKRRATVLDCHLCFTGRKATSLLVSTKATAATDSYALVKQEFPPGFWNDEKINSLTSSYDPESVAAKEKQMQTLISEIKSMFKSMGDGETNPSAYDTAMGCKGACSGWLRPPTISSDAPVDFTQPVERRSLPLSADLFERLWAVDTVERLGIDRHFKEEIKETLDYVYMYWNERGIGWARDNAVGDIDDTAMGLRILRLHGYNVSSDALKTFRDGNGEFFCFMGQTQRGVTDMLNVHRCSQVALPGEKIMEEAKLCTQRYLTNALENVGAFDKWALKKDLQGEVEYVLKYPWHRSMPRLEARSYIEQYGANDVWLGKSMYLMPSVSNAKYLELAKLDFNNVQAIQQKEIQDLHR</sequence>
<reference evidence="6 7" key="1">
    <citation type="journal article" date="2021" name="Nat. Plants">
        <title>The Taxus genome provides insights into paclitaxel biosynthesis.</title>
        <authorList>
            <person name="Xiong X."/>
            <person name="Gou J."/>
            <person name="Liao Q."/>
            <person name="Li Y."/>
            <person name="Zhou Q."/>
            <person name="Bi G."/>
            <person name="Li C."/>
            <person name="Du R."/>
            <person name="Wang X."/>
            <person name="Sun T."/>
            <person name="Guo L."/>
            <person name="Liang H."/>
            <person name="Lu P."/>
            <person name="Wu Y."/>
            <person name="Zhang Z."/>
            <person name="Ro D.K."/>
            <person name="Shang Y."/>
            <person name="Huang S."/>
            <person name="Yan J."/>
        </authorList>
    </citation>
    <scope>NUCLEOTIDE SEQUENCE [LARGE SCALE GENOMIC DNA]</scope>
    <source>
        <strain evidence="6">Ta-2019</strain>
    </source>
</reference>
<evidence type="ECO:0000256" key="1">
    <source>
        <dbReference type="ARBA" id="ARBA00001946"/>
    </source>
</evidence>
<dbReference type="GO" id="GO:0009507">
    <property type="term" value="C:chloroplast"/>
    <property type="evidence" value="ECO:0007669"/>
    <property type="project" value="TreeGrafter"/>
</dbReference>
<proteinExistence type="predicted"/>
<dbReference type="FunFam" id="1.50.10.130:FF:000002">
    <property type="entry name" value="Ent-copalyl diphosphate synthase, chloroplastic"/>
    <property type="match status" value="1"/>
</dbReference>
<dbReference type="Proteomes" id="UP000824469">
    <property type="component" value="Unassembled WGS sequence"/>
</dbReference>
<protein>
    <recommendedName>
        <fullName evidence="5">Terpene synthase N-terminal domain-containing protein</fullName>
    </recommendedName>
</protein>
<dbReference type="GO" id="GO:0010597">
    <property type="term" value="P:green leaf volatile biosynthetic process"/>
    <property type="evidence" value="ECO:0007669"/>
    <property type="project" value="UniProtKB-ARBA"/>
</dbReference>
<comment type="cofactor">
    <cofactor evidence="1">
        <name>Mg(2+)</name>
        <dbReference type="ChEBI" id="CHEBI:18420"/>
    </cofactor>
</comment>
<dbReference type="SFLD" id="SFLDG01014">
    <property type="entry name" value="Terpene_Cyclase_Like_1_N-term"/>
    <property type="match status" value="1"/>
</dbReference>
<dbReference type="GO" id="GO:0009686">
    <property type="term" value="P:gibberellin biosynthetic process"/>
    <property type="evidence" value="ECO:0007669"/>
    <property type="project" value="TreeGrafter"/>
</dbReference>
<dbReference type="EMBL" id="JAHRHJ020003140">
    <property type="protein sequence ID" value="KAH9292443.1"/>
    <property type="molecule type" value="Genomic_DNA"/>
</dbReference>
<evidence type="ECO:0000259" key="5">
    <source>
        <dbReference type="Pfam" id="PF01397"/>
    </source>
</evidence>
<dbReference type="Pfam" id="PF01397">
    <property type="entry name" value="Terpene_synth"/>
    <property type="match status" value="1"/>
</dbReference>
<gene>
    <name evidence="6" type="ORF">KI387_042368</name>
</gene>
<dbReference type="OMA" id="MDYGEIN"/>
<evidence type="ECO:0000256" key="2">
    <source>
        <dbReference type="ARBA" id="ARBA00022723"/>
    </source>
</evidence>
<dbReference type="GO" id="GO:0010333">
    <property type="term" value="F:terpene synthase activity"/>
    <property type="evidence" value="ECO:0007669"/>
    <property type="project" value="InterPro"/>
</dbReference>
<feature type="domain" description="Terpene synthase N-terminal" evidence="5">
    <location>
        <begin position="141"/>
        <end position="294"/>
    </location>
</feature>
<dbReference type="PANTHER" id="PTHR31739:SF4">
    <property type="entry name" value="ENT-COPALYL DIPHOSPHATE SYNTHASE, CHLOROPLASTIC"/>
    <property type="match status" value="1"/>
</dbReference>
<dbReference type="InterPro" id="IPR008930">
    <property type="entry name" value="Terpenoid_cyclase/PrenylTrfase"/>
</dbReference>
<dbReference type="PANTHER" id="PTHR31739">
    <property type="entry name" value="ENT-COPALYL DIPHOSPHATE SYNTHASE, CHLOROPLASTIC"/>
    <property type="match status" value="1"/>
</dbReference>
<evidence type="ECO:0000256" key="4">
    <source>
        <dbReference type="ARBA" id="ARBA00023239"/>
    </source>
</evidence>
<evidence type="ECO:0000313" key="7">
    <source>
        <dbReference type="Proteomes" id="UP000824469"/>
    </source>
</evidence>
<keyword evidence="7" id="KW-1185">Reference proteome</keyword>
<organism evidence="6 7">
    <name type="scientific">Taxus chinensis</name>
    <name type="common">Chinese yew</name>
    <name type="synonym">Taxus wallichiana var. chinensis</name>
    <dbReference type="NCBI Taxonomy" id="29808"/>
    <lineage>
        <taxon>Eukaryota</taxon>
        <taxon>Viridiplantae</taxon>
        <taxon>Streptophyta</taxon>
        <taxon>Embryophyta</taxon>
        <taxon>Tracheophyta</taxon>
        <taxon>Spermatophyta</taxon>
        <taxon>Pinopsida</taxon>
        <taxon>Pinidae</taxon>
        <taxon>Conifers II</taxon>
        <taxon>Cupressales</taxon>
        <taxon>Taxaceae</taxon>
        <taxon>Taxus</taxon>
    </lineage>
</organism>
<dbReference type="AlphaFoldDB" id="A0AA38CA44"/>
<comment type="caution">
    <text evidence="6">The sequence shown here is derived from an EMBL/GenBank/DDBJ whole genome shotgun (WGS) entry which is preliminary data.</text>
</comment>
<keyword evidence="3" id="KW-0460">Magnesium</keyword>
<evidence type="ECO:0000256" key="3">
    <source>
        <dbReference type="ARBA" id="ARBA00022842"/>
    </source>
</evidence>